<protein>
    <submittedName>
        <fullName evidence="10">Efflux transporter periplasmic adaptor subunit</fullName>
    </submittedName>
</protein>
<dbReference type="NCBIfam" id="TIGR01730">
    <property type="entry name" value="RND_mfp"/>
    <property type="match status" value="1"/>
</dbReference>
<dbReference type="EMBL" id="QJRY01000009">
    <property type="protein sequence ID" value="PYB70415.1"/>
    <property type="molecule type" value="Genomic_DNA"/>
</dbReference>
<feature type="signal peptide" evidence="5">
    <location>
        <begin position="1"/>
        <end position="20"/>
    </location>
</feature>
<dbReference type="Pfam" id="PF25954">
    <property type="entry name" value="Beta-barrel_RND_2"/>
    <property type="match status" value="1"/>
</dbReference>
<evidence type="ECO:0000256" key="1">
    <source>
        <dbReference type="ARBA" id="ARBA00004196"/>
    </source>
</evidence>
<dbReference type="PANTHER" id="PTHR30469:SF15">
    <property type="entry name" value="HLYD FAMILY OF SECRETION PROTEINS"/>
    <property type="match status" value="1"/>
</dbReference>
<evidence type="ECO:0000256" key="5">
    <source>
        <dbReference type="SAM" id="SignalP"/>
    </source>
</evidence>
<dbReference type="Pfam" id="PF25917">
    <property type="entry name" value="BSH_RND"/>
    <property type="match status" value="1"/>
</dbReference>
<evidence type="ECO:0000256" key="3">
    <source>
        <dbReference type="ARBA" id="ARBA00022448"/>
    </source>
</evidence>
<keyword evidence="4" id="KW-0175">Coiled coil</keyword>
<keyword evidence="3" id="KW-0813">Transport</keyword>
<feature type="domain" description="CusB-like beta-barrel" evidence="8">
    <location>
        <begin position="205"/>
        <end position="272"/>
    </location>
</feature>
<dbReference type="InterPro" id="IPR006143">
    <property type="entry name" value="RND_pump_MFP"/>
</dbReference>
<sequence>MRAPALIPLLLLAGVLSSCSDDQPEAVAPVRPVLFVVAEPRAAVVSGFTGTVEAKFSTDLGFQVLGRITARHVHVGDLVQKGQVLANLDFAALELSVKQAEADLASANAKLDLARVTEQRQKTLVASNASTREQLEEAVQAREAAEATVQQLEASLDKVREQLTYATLTADTDGVVSAVSAEVGQVVSVGTPVVTIARLEARDAVVDIPDRYGALTAIGTPFEITLQANPAKTVRGTVRETTPQADPATRSRRTKIALESPPDSYRLGSTVTASPIARTDDHLWLPESAVGGTDGKPFVWVIDATKSTVSRREVEVQPSLGGGFDIISGINRGDRIVSAGVNSLTDNQPIRFSNETPL</sequence>
<dbReference type="Gene3D" id="1.10.287.470">
    <property type="entry name" value="Helix hairpin bin"/>
    <property type="match status" value="1"/>
</dbReference>
<comment type="caution">
    <text evidence="10">The sequence shown here is derived from an EMBL/GenBank/DDBJ whole genome shotgun (WGS) entry which is preliminary data.</text>
</comment>
<keyword evidence="11" id="KW-1185">Reference proteome</keyword>
<dbReference type="InterPro" id="IPR058792">
    <property type="entry name" value="Beta-barrel_RND_2"/>
</dbReference>
<dbReference type="Proteomes" id="UP000247536">
    <property type="component" value="Unassembled WGS sequence"/>
</dbReference>
<dbReference type="SUPFAM" id="SSF111369">
    <property type="entry name" value="HlyD-like secretion proteins"/>
    <property type="match status" value="1"/>
</dbReference>
<dbReference type="Pfam" id="PF25876">
    <property type="entry name" value="HH_MFP_RND"/>
    <property type="match status" value="1"/>
</dbReference>
<dbReference type="Gene3D" id="2.40.30.170">
    <property type="match status" value="1"/>
</dbReference>
<reference evidence="10 11" key="1">
    <citation type="submission" date="2018-06" db="EMBL/GenBank/DDBJ databases">
        <title>Rhizobium wuzhouense sp. nov., isolated from roots of Oryza officinalis.</title>
        <authorList>
            <person name="Yuan T."/>
        </authorList>
    </citation>
    <scope>NUCLEOTIDE SEQUENCE [LARGE SCALE GENOMIC DNA]</scope>
    <source>
        <strain evidence="10 11">W44</strain>
    </source>
</reference>
<dbReference type="InterPro" id="IPR058627">
    <property type="entry name" value="MdtA-like_C"/>
</dbReference>
<comment type="subcellular location">
    <subcellularLocation>
        <location evidence="1">Cell envelope</location>
    </subcellularLocation>
</comment>
<feature type="coiled-coil region" evidence="4">
    <location>
        <begin position="90"/>
        <end position="162"/>
    </location>
</feature>
<gene>
    <name evidence="10" type="ORF">DMY87_21145</name>
</gene>
<evidence type="ECO:0000259" key="8">
    <source>
        <dbReference type="Pfam" id="PF25954"/>
    </source>
</evidence>
<dbReference type="PANTHER" id="PTHR30469">
    <property type="entry name" value="MULTIDRUG RESISTANCE PROTEIN MDTA"/>
    <property type="match status" value="1"/>
</dbReference>
<evidence type="ECO:0000256" key="4">
    <source>
        <dbReference type="SAM" id="Coils"/>
    </source>
</evidence>
<feature type="domain" description="Multidrug resistance protein MdtA-like barrel-sandwich hybrid" evidence="7">
    <location>
        <begin position="59"/>
        <end position="193"/>
    </location>
</feature>
<evidence type="ECO:0000313" key="10">
    <source>
        <dbReference type="EMBL" id="PYB70415.1"/>
    </source>
</evidence>
<evidence type="ECO:0000256" key="2">
    <source>
        <dbReference type="ARBA" id="ARBA00009477"/>
    </source>
</evidence>
<feature type="domain" description="Multidrug resistance protein MdtA-like C-terminal permuted SH3" evidence="9">
    <location>
        <begin position="285"/>
        <end position="340"/>
    </location>
</feature>
<feature type="chain" id="PRO_5045225847" evidence="5">
    <location>
        <begin position="21"/>
        <end position="358"/>
    </location>
</feature>
<evidence type="ECO:0000259" key="6">
    <source>
        <dbReference type="Pfam" id="PF25876"/>
    </source>
</evidence>
<proteinExistence type="inferred from homology"/>
<dbReference type="Gene3D" id="2.40.420.20">
    <property type="match status" value="1"/>
</dbReference>
<dbReference type="Pfam" id="PF25967">
    <property type="entry name" value="RND-MFP_C"/>
    <property type="match status" value="1"/>
</dbReference>
<accession>A0ABX5NME9</accession>
<dbReference type="InterPro" id="IPR058625">
    <property type="entry name" value="MdtA-like_BSH"/>
</dbReference>
<comment type="similarity">
    <text evidence="2">Belongs to the membrane fusion protein (MFP) (TC 8.A.1) family.</text>
</comment>
<dbReference type="Gene3D" id="2.40.50.100">
    <property type="match status" value="1"/>
</dbReference>
<feature type="domain" description="Multidrug resistance protein MdtA-like alpha-helical hairpin" evidence="6">
    <location>
        <begin position="98"/>
        <end position="166"/>
    </location>
</feature>
<dbReference type="RefSeq" id="WP_110793630.1">
    <property type="nucleotide sequence ID" value="NZ_QJRY01000009.1"/>
</dbReference>
<organism evidence="10 11">
    <name type="scientific">Rhizobium wuzhouense</name>
    <dbReference type="NCBI Taxonomy" id="1986026"/>
    <lineage>
        <taxon>Bacteria</taxon>
        <taxon>Pseudomonadati</taxon>
        <taxon>Pseudomonadota</taxon>
        <taxon>Alphaproteobacteria</taxon>
        <taxon>Hyphomicrobiales</taxon>
        <taxon>Rhizobiaceae</taxon>
        <taxon>Rhizobium/Agrobacterium group</taxon>
        <taxon>Rhizobium</taxon>
    </lineage>
</organism>
<keyword evidence="5" id="KW-0732">Signal</keyword>
<name>A0ABX5NME9_9HYPH</name>
<evidence type="ECO:0000259" key="7">
    <source>
        <dbReference type="Pfam" id="PF25917"/>
    </source>
</evidence>
<evidence type="ECO:0000313" key="11">
    <source>
        <dbReference type="Proteomes" id="UP000247536"/>
    </source>
</evidence>
<dbReference type="InterPro" id="IPR058624">
    <property type="entry name" value="MdtA-like_HH"/>
</dbReference>
<evidence type="ECO:0000259" key="9">
    <source>
        <dbReference type="Pfam" id="PF25967"/>
    </source>
</evidence>
<dbReference type="PROSITE" id="PS51257">
    <property type="entry name" value="PROKAR_LIPOPROTEIN"/>
    <property type="match status" value="1"/>
</dbReference>